<dbReference type="EMBL" id="CP045871">
    <property type="protein sequence ID" value="QGG80679.1"/>
    <property type="molecule type" value="Genomic_DNA"/>
</dbReference>
<dbReference type="AlphaFoldDB" id="A0A5Q2Q7X2"/>
<accession>A0A5Q2Q7X2</accession>
<feature type="chain" id="PRO_5024434372" evidence="1">
    <location>
        <begin position="25"/>
        <end position="262"/>
    </location>
</feature>
<proteinExistence type="predicted"/>
<reference evidence="2 3" key="1">
    <citation type="submission" date="2019-11" db="EMBL/GenBank/DDBJ databases">
        <authorList>
            <person name="Khan S.A."/>
            <person name="Jeon C.O."/>
            <person name="Chun B.H."/>
        </authorList>
    </citation>
    <scope>NUCLEOTIDE SEQUENCE [LARGE SCALE GENOMIC DNA]</scope>
    <source>
        <strain evidence="2 3">IMCC 1097</strain>
    </source>
</reference>
<protein>
    <submittedName>
        <fullName evidence="2">DUF4198 domain-containing protein</fullName>
    </submittedName>
</protein>
<keyword evidence="1" id="KW-0732">Signal</keyword>
<dbReference type="OrthoDB" id="581894at2"/>
<gene>
    <name evidence="2" type="ORF">GH975_08905</name>
</gene>
<evidence type="ECO:0000313" key="3">
    <source>
        <dbReference type="Proteomes" id="UP000388235"/>
    </source>
</evidence>
<organism evidence="2 3">
    <name type="scientific">Litorivicinus lipolyticus</name>
    <dbReference type="NCBI Taxonomy" id="418701"/>
    <lineage>
        <taxon>Bacteria</taxon>
        <taxon>Pseudomonadati</taxon>
        <taxon>Pseudomonadota</taxon>
        <taxon>Gammaproteobacteria</taxon>
        <taxon>Oceanospirillales</taxon>
        <taxon>Litorivicinaceae</taxon>
        <taxon>Litorivicinus</taxon>
    </lineage>
</organism>
<keyword evidence="3" id="KW-1185">Reference proteome</keyword>
<feature type="signal peptide" evidence="1">
    <location>
        <begin position="1"/>
        <end position="24"/>
    </location>
</feature>
<name>A0A5Q2Q7X2_9GAMM</name>
<dbReference type="Pfam" id="PF10670">
    <property type="entry name" value="DUF4198"/>
    <property type="match status" value="1"/>
</dbReference>
<dbReference type="KEGG" id="llp:GH975_08905"/>
<evidence type="ECO:0000313" key="2">
    <source>
        <dbReference type="EMBL" id="QGG80679.1"/>
    </source>
</evidence>
<dbReference type="InterPro" id="IPR019613">
    <property type="entry name" value="DUF4198"/>
</dbReference>
<dbReference type="Proteomes" id="UP000388235">
    <property type="component" value="Chromosome"/>
</dbReference>
<sequence>MSTARHTISSFLALIALTVTTAGAHEFWIEPSRYHLTGGDFSAQLRVGQSFAGVAMPYLTHEIARSEVHHNGQVSPLTGQYGDIPALNTQLRGDGLHLIVHQTQDNRVRYRDDATFNAFADEKGYPGLLAQHRARYPDGPIIERYYRYAKSLVTLNRVDGDDTRVGLPIEIVLTENPYQSRRISGRLFGPTGLLANHRVTRFSKPGDGLEHTQTDANGRFEFAWSGSTQVLLDAVIIRPLADSGPNQPRWESLWASLTFGEQ</sequence>
<evidence type="ECO:0000256" key="1">
    <source>
        <dbReference type="SAM" id="SignalP"/>
    </source>
</evidence>